<organism evidence="1 2">
    <name type="scientific">Acaulospora colombiana</name>
    <dbReference type="NCBI Taxonomy" id="27376"/>
    <lineage>
        <taxon>Eukaryota</taxon>
        <taxon>Fungi</taxon>
        <taxon>Fungi incertae sedis</taxon>
        <taxon>Mucoromycota</taxon>
        <taxon>Glomeromycotina</taxon>
        <taxon>Glomeromycetes</taxon>
        <taxon>Diversisporales</taxon>
        <taxon>Acaulosporaceae</taxon>
        <taxon>Acaulospora</taxon>
    </lineage>
</organism>
<evidence type="ECO:0000313" key="1">
    <source>
        <dbReference type="EMBL" id="CAG8714865.1"/>
    </source>
</evidence>
<comment type="caution">
    <text evidence="1">The sequence shown here is derived from an EMBL/GenBank/DDBJ whole genome shotgun (WGS) entry which is preliminary data.</text>
</comment>
<evidence type="ECO:0000313" key="2">
    <source>
        <dbReference type="Proteomes" id="UP000789525"/>
    </source>
</evidence>
<sequence>MSGIKLRAVNKLEFLPQLAGGQMIRMGEPFIEMISRPSTEMLKAGHIGDDEGECMGKARWYSTPFMLTATKQSKWDMPEELLLILEKVEKESGPIAAPTNRLPPIPVAPQGTPAPVVNPMALPTNNVPQPGALNPLTGAMVRPGMPGPVTQPAQTPFQPPQIPARPTNPDEPVVPTNGFSTHEEAEKAFWYLLKKNSIGPDSSWENTMRAIITDPLYKSFNTMAERKESWQKYVDTLKNKEAEEKEARMNKQRPAIRNLLKGNPNVFHYTSFETADQLFAQHPIWQQ</sequence>
<proteinExistence type="predicted"/>
<name>A0ACA9PLS7_9GLOM</name>
<accession>A0ACA9PLS7</accession>
<dbReference type="Proteomes" id="UP000789525">
    <property type="component" value="Unassembled WGS sequence"/>
</dbReference>
<gene>
    <name evidence="1" type="ORF">ACOLOM_LOCUS10854</name>
</gene>
<feature type="non-terminal residue" evidence="1">
    <location>
        <position position="287"/>
    </location>
</feature>
<dbReference type="EMBL" id="CAJVPT010036548">
    <property type="protein sequence ID" value="CAG8714865.1"/>
    <property type="molecule type" value="Genomic_DNA"/>
</dbReference>
<keyword evidence="2" id="KW-1185">Reference proteome</keyword>
<protein>
    <submittedName>
        <fullName evidence="1">1844_t:CDS:1</fullName>
    </submittedName>
</protein>
<reference evidence="1" key="1">
    <citation type="submission" date="2021-06" db="EMBL/GenBank/DDBJ databases">
        <authorList>
            <person name="Kallberg Y."/>
            <person name="Tangrot J."/>
            <person name="Rosling A."/>
        </authorList>
    </citation>
    <scope>NUCLEOTIDE SEQUENCE</scope>
    <source>
        <strain evidence="1">CL356</strain>
    </source>
</reference>